<evidence type="ECO:0000313" key="1">
    <source>
        <dbReference type="EMBL" id="BAA18077.1"/>
    </source>
</evidence>
<dbReference type="STRING" id="1148.gene:10498948"/>
<dbReference type="EnsemblBacteria" id="BAA18077">
    <property type="protein sequence ID" value="BAA18077"/>
    <property type="gene ID" value="BAA18077"/>
</dbReference>
<sequence length="127" mass="14712">MSSTLPLDLPDRLREFQQLLDQCQCTMADPGAEGATVAKQVDELGDFIQHHFLSVTMEDWPCQGPQPWSSIQTELQRTLRLLSTELIFWRSARSPQRQHHYQQRLLGHYQQLADFSKAMQQWVDGAD</sequence>
<dbReference type="eggNOG" id="ENOG50308CN">
    <property type="taxonomic scope" value="Bacteria"/>
</dbReference>
<dbReference type="KEGG" id="syn:sll1236"/>
<dbReference type="AlphaFoldDB" id="P74006"/>
<proteinExistence type="predicted"/>
<name>P74006_SYNY3</name>
<dbReference type="EMBL" id="BA000022">
    <property type="protein sequence ID" value="BAA18077.1"/>
    <property type="molecule type" value="Genomic_DNA"/>
</dbReference>
<organism evidence="1 2">
    <name type="scientific">Synechocystis sp. (strain ATCC 27184 / PCC 6803 / Kazusa)</name>
    <dbReference type="NCBI Taxonomy" id="1111708"/>
    <lineage>
        <taxon>Bacteria</taxon>
        <taxon>Bacillati</taxon>
        <taxon>Cyanobacteriota</taxon>
        <taxon>Cyanophyceae</taxon>
        <taxon>Synechococcales</taxon>
        <taxon>Merismopediaceae</taxon>
        <taxon>Synechocystis</taxon>
    </lineage>
</organism>
<accession>P74006</accession>
<protein>
    <submittedName>
        <fullName evidence="1">Sll1236 protein</fullName>
    </submittedName>
</protein>
<dbReference type="InterPro" id="IPR047810">
    <property type="entry name" value="PatD-like"/>
</dbReference>
<keyword evidence="2" id="KW-1185">Reference proteome</keyword>
<dbReference type="PIR" id="S75516">
    <property type="entry name" value="S75516"/>
</dbReference>
<dbReference type="IntAct" id="P74006">
    <property type="interactions" value="1"/>
</dbReference>
<gene>
    <name evidence="1" type="ordered locus">sll1236</name>
</gene>
<dbReference type="InParanoid" id="P74006"/>
<evidence type="ECO:0000313" key="2">
    <source>
        <dbReference type="Proteomes" id="UP000001425"/>
    </source>
</evidence>
<dbReference type="PaxDb" id="1148-1653161"/>
<dbReference type="NCBIfam" id="NF037954">
    <property type="entry name" value="het_cyst_PatD"/>
    <property type="match status" value="1"/>
</dbReference>
<reference evidence="1 2" key="1">
    <citation type="journal article" date="1995" name="DNA Res.">
        <title>Sequence analysis of the genome of the unicellular cyanobacterium Synechocystis sp. strain PCC6803. I. Sequence features in the 1 Mb region from map positions 64% to 92% of the genome.</title>
        <authorList>
            <person name="Kaneko T."/>
            <person name="Tanaka A."/>
            <person name="Sato S."/>
            <person name="Kotani H."/>
            <person name="Sazuka T."/>
            <person name="Miyajima N."/>
            <person name="Sugiura M."/>
            <person name="Tabata S."/>
        </authorList>
    </citation>
    <scope>NUCLEOTIDE SEQUENCE [LARGE SCALE GENOMIC DNA]</scope>
    <source>
        <strain evidence="2">ATCC 27184 / PCC 6803 / Kazusa</strain>
    </source>
</reference>
<reference evidence="1 2" key="2">
    <citation type="journal article" date="1996" name="DNA Res.">
        <title>Sequence analysis of the genome of the unicellular cyanobacterium Synechocystis sp. strain PCC6803. II. Sequence determination of the entire genome and assignment of potential protein-coding regions.</title>
        <authorList>
            <person name="Kaneko T."/>
            <person name="Sato S."/>
            <person name="Kotani H."/>
            <person name="Tanaka A."/>
            <person name="Asamizu E."/>
            <person name="Nakamura Y."/>
            <person name="Miyajima N."/>
            <person name="Hirosawa M."/>
            <person name="Sugiura M."/>
            <person name="Sasamoto S."/>
            <person name="Kimura T."/>
            <person name="Hosouchi T."/>
            <person name="Matsuno A."/>
            <person name="Muraki A."/>
            <person name="Nakazaki N."/>
            <person name="Naruo K."/>
            <person name="Okumura S."/>
            <person name="Shimpo S."/>
            <person name="Takeuchi C."/>
            <person name="Wada T."/>
            <person name="Watanabe A."/>
            <person name="Yamada M."/>
            <person name="Yasuda M."/>
            <person name="Tabata S."/>
        </authorList>
    </citation>
    <scope>NUCLEOTIDE SEQUENCE [LARGE SCALE GENOMIC DNA]</scope>
    <source>
        <strain evidence="2">ATCC 27184 / PCC 6803 / Kazusa</strain>
    </source>
</reference>
<dbReference type="Proteomes" id="UP000001425">
    <property type="component" value="Chromosome"/>
</dbReference>